<feature type="region of interest" description="Disordered" evidence="4">
    <location>
        <begin position="274"/>
        <end position="353"/>
    </location>
</feature>
<dbReference type="InterPro" id="IPR050204">
    <property type="entry name" value="AraC_XylS_family_regulators"/>
</dbReference>
<dbReference type="Proteomes" id="UP001596011">
    <property type="component" value="Unassembled WGS sequence"/>
</dbReference>
<dbReference type="InterPro" id="IPR018062">
    <property type="entry name" value="HTH_AraC-typ_CS"/>
</dbReference>
<dbReference type="PANTHER" id="PTHR46796">
    <property type="entry name" value="HTH-TYPE TRANSCRIPTIONAL ACTIVATOR RHAS-RELATED"/>
    <property type="match status" value="1"/>
</dbReference>
<comment type="caution">
    <text evidence="6">The sequence shown here is derived from an EMBL/GenBank/DDBJ whole genome shotgun (WGS) entry which is preliminary data.</text>
</comment>
<reference evidence="7" key="1">
    <citation type="journal article" date="2019" name="Int. J. Syst. Evol. Microbiol.">
        <title>The Global Catalogue of Microorganisms (GCM) 10K type strain sequencing project: providing services to taxonomists for standard genome sequencing and annotation.</title>
        <authorList>
            <consortium name="The Broad Institute Genomics Platform"/>
            <consortium name="The Broad Institute Genome Sequencing Center for Infectious Disease"/>
            <person name="Wu L."/>
            <person name="Ma J."/>
        </authorList>
    </citation>
    <scope>NUCLEOTIDE SEQUENCE [LARGE SCALE GENOMIC DNA]</scope>
    <source>
        <strain evidence="7">CCUG 42722</strain>
    </source>
</reference>
<dbReference type="InterPro" id="IPR009057">
    <property type="entry name" value="Homeodomain-like_sf"/>
</dbReference>
<organism evidence="6 7">
    <name type="scientific">Promicromonospora alba</name>
    <dbReference type="NCBI Taxonomy" id="1616110"/>
    <lineage>
        <taxon>Bacteria</taxon>
        <taxon>Bacillati</taxon>
        <taxon>Actinomycetota</taxon>
        <taxon>Actinomycetes</taxon>
        <taxon>Micrococcales</taxon>
        <taxon>Promicromonosporaceae</taxon>
        <taxon>Promicromonospora</taxon>
    </lineage>
</organism>
<proteinExistence type="predicted"/>
<sequence>MTTLKREWLPAGATASRSSGLWALVLAGAVTLETAGARSRVLPGDAVLVDARTAHRLVVEVEADLVHGDLWQAVPSVALPSPLIVRGFSDRQRGVVALVTACPLEVTCSQDLFSSSYAGLIGAAMSRLSQDDAVGPAGPGGGADLGGQGVARAEGADHAGAGAGAATADPAVAHVVAELAARPEVPWTLDEMAGLVHLSRSALSGRFRRATGHSPMRMLREVRMHRARTLLAVDRLPVTRVAFEVGYGSVAAFSRAFAADHGVSPLAWRAGPAAPVGPTPDGLTSPGPTSSAGLPEAWSAAPRRRPWVPSVPPAPAPQPVSGAGHPQDRPADAGRDRRTRADEQQRLDAVPVQ</sequence>
<dbReference type="InterPro" id="IPR018060">
    <property type="entry name" value="HTH_AraC"/>
</dbReference>
<dbReference type="RefSeq" id="WP_377138786.1">
    <property type="nucleotide sequence ID" value="NZ_JBHSFI010000006.1"/>
</dbReference>
<feature type="compositionally biased region" description="Low complexity" evidence="4">
    <location>
        <begin position="150"/>
        <end position="163"/>
    </location>
</feature>
<dbReference type="EMBL" id="JBHSFI010000006">
    <property type="protein sequence ID" value="MFC4630697.1"/>
    <property type="molecule type" value="Genomic_DNA"/>
</dbReference>
<keyword evidence="1" id="KW-0805">Transcription regulation</keyword>
<feature type="domain" description="HTH araC/xylS-type" evidence="5">
    <location>
        <begin position="169"/>
        <end position="271"/>
    </location>
</feature>
<evidence type="ECO:0000313" key="6">
    <source>
        <dbReference type="EMBL" id="MFC4630697.1"/>
    </source>
</evidence>
<evidence type="ECO:0000256" key="4">
    <source>
        <dbReference type="SAM" id="MobiDB-lite"/>
    </source>
</evidence>
<dbReference type="PROSITE" id="PS01124">
    <property type="entry name" value="HTH_ARAC_FAMILY_2"/>
    <property type="match status" value="1"/>
</dbReference>
<feature type="compositionally biased region" description="Pro residues" evidence="4">
    <location>
        <begin position="309"/>
        <end position="318"/>
    </location>
</feature>
<dbReference type="Gene3D" id="1.10.10.60">
    <property type="entry name" value="Homeodomain-like"/>
    <property type="match status" value="1"/>
</dbReference>
<feature type="region of interest" description="Disordered" evidence="4">
    <location>
        <begin position="132"/>
        <end position="163"/>
    </location>
</feature>
<name>A0ABV9HKM7_9MICO</name>
<evidence type="ECO:0000256" key="1">
    <source>
        <dbReference type="ARBA" id="ARBA00023015"/>
    </source>
</evidence>
<feature type="compositionally biased region" description="Gly residues" evidence="4">
    <location>
        <begin position="137"/>
        <end position="149"/>
    </location>
</feature>
<keyword evidence="2" id="KW-0238">DNA-binding</keyword>
<evidence type="ECO:0000259" key="5">
    <source>
        <dbReference type="PROSITE" id="PS01124"/>
    </source>
</evidence>
<feature type="compositionally biased region" description="Basic and acidic residues" evidence="4">
    <location>
        <begin position="326"/>
        <end position="346"/>
    </location>
</feature>
<dbReference type="SMART" id="SM00342">
    <property type="entry name" value="HTH_ARAC"/>
    <property type="match status" value="1"/>
</dbReference>
<keyword evidence="3" id="KW-0804">Transcription</keyword>
<dbReference type="Pfam" id="PF12833">
    <property type="entry name" value="HTH_18"/>
    <property type="match status" value="1"/>
</dbReference>
<evidence type="ECO:0000256" key="2">
    <source>
        <dbReference type="ARBA" id="ARBA00023125"/>
    </source>
</evidence>
<dbReference type="PROSITE" id="PS00041">
    <property type="entry name" value="HTH_ARAC_FAMILY_1"/>
    <property type="match status" value="1"/>
</dbReference>
<gene>
    <name evidence="6" type="ORF">ACFO6V_20795</name>
</gene>
<evidence type="ECO:0000256" key="3">
    <source>
        <dbReference type="ARBA" id="ARBA00023163"/>
    </source>
</evidence>
<dbReference type="PANTHER" id="PTHR46796:SF15">
    <property type="entry name" value="BLL1074 PROTEIN"/>
    <property type="match status" value="1"/>
</dbReference>
<protein>
    <submittedName>
        <fullName evidence="6">Helix-turn-helix domain-containing protein</fullName>
    </submittedName>
</protein>
<evidence type="ECO:0000313" key="7">
    <source>
        <dbReference type="Proteomes" id="UP001596011"/>
    </source>
</evidence>
<accession>A0ABV9HKM7</accession>
<dbReference type="SUPFAM" id="SSF46689">
    <property type="entry name" value="Homeodomain-like"/>
    <property type="match status" value="2"/>
</dbReference>
<keyword evidence="7" id="KW-1185">Reference proteome</keyword>